<sequence length="196" mass="21695">MKIGIIVGSTRPGRRSILVAEWVKAIADSRQEHDFILLDLLDYDLPHLNEEIPAAMGHPYGHGHTRAWSESVASCDGFIIVTPEYNHSIPGVLKDALDYLFSEWHNKAIGFVGYGLLGGSRAVEHLRTISAELMLADVRAQVALSLFTDFVDMELLNPGDHHVATANQMLDQLLSWSSALRQLRDTSTDSLSFVEA</sequence>
<dbReference type="Gene3D" id="3.40.50.360">
    <property type="match status" value="1"/>
</dbReference>
<comment type="caution">
    <text evidence="2">The sequence shown here is derived from an EMBL/GenBank/DDBJ whole genome shotgun (WGS) entry which is preliminary data.</text>
</comment>
<dbReference type="OrthoDB" id="9812295at2"/>
<dbReference type="SUPFAM" id="SSF52218">
    <property type="entry name" value="Flavoproteins"/>
    <property type="match status" value="1"/>
</dbReference>
<reference evidence="2 3" key="1">
    <citation type="submission" date="2019-03" db="EMBL/GenBank/DDBJ databases">
        <title>Genomics of glacier-inhabiting Cryobacterium strains.</title>
        <authorList>
            <person name="Liu Q."/>
            <person name="Xin Y.-H."/>
        </authorList>
    </citation>
    <scope>NUCLEOTIDE SEQUENCE [LARGE SCALE GENOMIC DNA]</scope>
    <source>
        <strain evidence="2 3">Hh15</strain>
    </source>
</reference>
<dbReference type="Pfam" id="PF03358">
    <property type="entry name" value="FMN_red"/>
    <property type="match status" value="1"/>
</dbReference>
<name>A0A1H8M1E6_9MICO</name>
<dbReference type="GO" id="GO:0005829">
    <property type="term" value="C:cytosol"/>
    <property type="evidence" value="ECO:0007669"/>
    <property type="project" value="TreeGrafter"/>
</dbReference>
<dbReference type="InterPro" id="IPR029039">
    <property type="entry name" value="Flavoprotein-like_sf"/>
</dbReference>
<dbReference type="RefSeq" id="WP_092112779.1">
    <property type="nucleotide sequence ID" value="NZ_FOCN01000035.1"/>
</dbReference>
<dbReference type="EMBL" id="SOFF01000017">
    <property type="protein sequence ID" value="TFB92246.1"/>
    <property type="molecule type" value="Genomic_DNA"/>
</dbReference>
<evidence type="ECO:0000259" key="1">
    <source>
        <dbReference type="Pfam" id="PF03358"/>
    </source>
</evidence>
<dbReference type="PANTHER" id="PTHR30543">
    <property type="entry name" value="CHROMATE REDUCTASE"/>
    <property type="match status" value="1"/>
</dbReference>
<dbReference type="GO" id="GO:0010181">
    <property type="term" value="F:FMN binding"/>
    <property type="evidence" value="ECO:0007669"/>
    <property type="project" value="TreeGrafter"/>
</dbReference>
<dbReference type="AlphaFoldDB" id="A0A1H8M1E6"/>
<feature type="domain" description="NADPH-dependent FMN reductase-like" evidence="1">
    <location>
        <begin position="1"/>
        <end position="147"/>
    </location>
</feature>
<evidence type="ECO:0000313" key="3">
    <source>
        <dbReference type="Proteomes" id="UP000297654"/>
    </source>
</evidence>
<organism evidence="2 3">
    <name type="scientific">Cryobacterium luteum</name>
    <dbReference type="NCBI Taxonomy" id="1424661"/>
    <lineage>
        <taxon>Bacteria</taxon>
        <taxon>Bacillati</taxon>
        <taxon>Actinomycetota</taxon>
        <taxon>Actinomycetes</taxon>
        <taxon>Micrococcales</taxon>
        <taxon>Microbacteriaceae</taxon>
        <taxon>Cryobacterium</taxon>
    </lineage>
</organism>
<keyword evidence="3" id="KW-1185">Reference proteome</keyword>
<accession>A0A1H8M1E6</accession>
<dbReference type="GO" id="GO:0016491">
    <property type="term" value="F:oxidoreductase activity"/>
    <property type="evidence" value="ECO:0007669"/>
    <property type="project" value="InterPro"/>
</dbReference>
<dbReference type="InterPro" id="IPR050712">
    <property type="entry name" value="NAD(P)H-dep_reductase"/>
</dbReference>
<evidence type="ECO:0000313" key="2">
    <source>
        <dbReference type="EMBL" id="TFB92246.1"/>
    </source>
</evidence>
<protein>
    <submittedName>
        <fullName evidence="2">NAD(P)H-dependent oxidoreductase</fullName>
    </submittedName>
</protein>
<dbReference type="STRING" id="1424661.SAMN05216281_13511"/>
<dbReference type="Proteomes" id="UP000297654">
    <property type="component" value="Unassembled WGS sequence"/>
</dbReference>
<dbReference type="InterPro" id="IPR005025">
    <property type="entry name" value="FMN_Rdtase-like_dom"/>
</dbReference>
<proteinExistence type="predicted"/>
<dbReference type="PANTHER" id="PTHR30543:SF21">
    <property type="entry name" value="NAD(P)H-DEPENDENT FMN REDUCTASE LOT6"/>
    <property type="match status" value="1"/>
</dbReference>
<gene>
    <name evidence="2" type="ORF">E3O10_05115</name>
</gene>